<dbReference type="Proteomes" id="UP000244334">
    <property type="component" value="Unassembled WGS sequence"/>
</dbReference>
<keyword evidence="4" id="KW-1185">Reference proteome</keyword>
<dbReference type="EMBL" id="LJAM02000007">
    <property type="protein sequence ID" value="RAP72970.1"/>
    <property type="molecule type" value="Genomic_DNA"/>
</dbReference>
<organism evidence="1 3">
    <name type="scientific">Candidatus Erwinia dacicola</name>
    <dbReference type="NCBI Taxonomy" id="252393"/>
    <lineage>
        <taxon>Bacteria</taxon>
        <taxon>Pseudomonadati</taxon>
        <taxon>Pseudomonadota</taxon>
        <taxon>Gammaproteobacteria</taxon>
        <taxon>Enterobacterales</taxon>
        <taxon>Erwiniaceae</taxon>
        <taxon>Erwinia</taxon>
    </lineage>
</organism>
<evidence type="ECO:0000313" key="2">
    <source>
        <dbReference type="EMBL" id="RAP72970.1"/>
    </source>
</evidence>
<sequence>MAINTSMLTVGSAWIQVTDGTQTKTVQVLSGAVRLADATTNPGNGFWQGHMLTDNDDNWATITPPTIAWIRTASNDGDSAEVSIS</sequence>
<proteinExistence type="predicted"/>
<accession>A0A1E7Z2Q9</accession>
<dbReference type="OrthoDB" id="9765957at2"/>
<comment type="caution">
    <text evidence="1">The sequence shown here is derived from an EMBL/GenBank/DDBJ whole genome shotgun (WGS) entry which is preliminary data.</text>
</comment>
<dbReference type="EMBL" id="MAYS01000142">
    <property type="protein sequence ID" value="OFC63024.1"/>
    <property type="molecule type" value="Genomic_DNA"/>
</dbReference>
<reference evidence="1 3" key="1">
    <citation type="submission" date="2016-07" db="EMBL/GenBank/DDBJ databases">
        <authorList>
            <person name="Yuval B."/>
        </authorList>
    </citation>
    <scope>NUCLEOTIDE SEQUENCE [LARGE SCALE GENOMIC DNA]</scope>
    <source>
        <strain evidence="1 3">IL</strain>
    </source>
</reference>
<gene>
    <name evidence="2" type="ORF">ACZ87_00217</name>
    <name evidence="1" type="ORF">BBW68_07040</name>
</gene>
<dbReference type="Proteomes" id="UP000243534">
    <property type="component" value="Unassembled WGS sequence"/>
</dbReference>
<evidence type="ECO:0000313" key="3">
    <source>
        <dbReference type="Proteomes" id="UP000243534"/>
    </source>
</evidence>
<reference evidence="2 4" key="2">
    <citation type="submission" date="2018-04" db="EMBL/GenBank/DDBJ databases">
        <title>Genomes of the Obligate Erwinia dacicola and Facultative Enterobacter sp. OLF Endosymbionts of the Olive Fruit fly, Bactrocera oleae.</title>
        <authorList>
            <person name="Estes A.M."/>
            <person name="Hearn D.J."/>
            <person name="Agarwal S."/>
            <person name="Pierson E.A."/>
            <person name="Dunning-Hotopp J.C."/>
        </authorList>
    </citation>
    <scope>NUCLEOTIDE SEQUENCE [LARGE SCALE GENOMIC DNA]</scope>
    <source>
        <strain evidence="2 4">Oroville</strain>
    </source>
</reference>
<dbReference type="RefSeq" id="WP_070134178.1">
    <property type="nucleotide sequence ID" value="NZ_LJAM02000007.1"/>
</dbReference>
<protein>
    <submittedName>
        <fullName evidence="1">Uncharacterized protein</fullName>
    </submittedName>
</protein>
<evidence type="ECO:0000313" key="1">
    <source>
        <dbReference type="EMBL" id="OFC63024.1"/>
    </source>
</evidence>
<evidence type="ECO:0000313" key="4">
    <source>
        <dbReference type="Proteomes" id="UP000244334"/>
    </source>
</evidence>
<name>A0A1E7Z2Q9_9GAMM</name>
<dbReference type="AlphaFoldDB" id="A0A1E7Z2Q9"/>